<sequence length="554" mass="61072">MWLLNAIDSYRKTTLFHLPKGAWWTQNGTGGFLQVIGVEKLRRRYTHSTEKRALADSFDLFLCDKRVFKSMRELLGSAFFKQKLKFPVPVLLKDKAPDPTVDIRKAIAGTIFKLAFGPCVGVRFGRCGMSEEELAANASAVIAHSIKLLSKYGLLVQSIGMQATNSMALPVWKRPTPPGETVNLKKWREQQASSAASDTGASGVSDSEITGSEIISDAGETLSTFSDTDREIETGGETMSEIDTAGETQSELDSEADGEITKEDLPLVQGLKKKKRNVCTKLQPWHLLVCLQILHGLSECLHEASAMASFGVPPDPARIVSYFPGMSARSFSHSIFWCAFRSCTDCQLLSRNVCTKLQPWHLLVCLQSLHGLSATFQECLHEASAMASFGVPPDPARIVSYFPGMSARSFSHGIFWCAFQSLHGLSVTFQECLHEASAMASFGVPPEPARIVSYFPGMSARSFSHGIFWCASRACTDCQLLSRNVCTKLQPNRGKRVLSRMHHAKEHRSQQCFESAQRIRLVLGVPGQPPRCCHDEEQGIQLRSIFHGADSAGF</sequence>
<dbReference type="InterPro" id="IPR016095">
    <property type="entry name" value="Ribosomal_uL1_3-a/b-sand"/>
</dbReference>
<evidence type="ECO:0000313" key="4">
    <source>
        <dbReference type="Proteomes" id="UP001152797"/>
    </source>
</evidence>
<keyword evidence="4" id="KW-1185">Reference proteome</keyword>
<feature type="region of interest" description="Disordered" evidence="1">
    <location>
        <begin position="188"/>
        <end position="259"/>
    </location>
</feature>
<dbReference type="AlphaFoldDB" id="A0A9P1CLU8"/>
<dbReference type="SUPFAM" id="SSF56808">
    <property type="entry name" value="Ribosomal protein L1"/>
    <property type="match status" value="1"/>
</dbReference>
<gene>
    <name evidence="2" type="ORF">C1SCF055_LOCUS20034</name>
</gene>
<reference evidence="3 4" key="2">
    <citation type="submission" date="2024-05" db="EMBL/GenBank/DDBJ databases">
        <authorList>
            <person name="Chen Y."/>
            <person name="Shah S."/>
            <person name="Dougan E. K."/>
            <person name="Thang M."/>
            <person name="Chan C."/>
        </authorList>
    </citation>
    <scope>NUCLEOTIDE SEQUENCE [LARGE SCALE GENOMIC DNA]</scope>
</reference>
<dbReference type="InterPro" id="IPR028364">
    <property type="entry name" value="Ribosomal_uL1/biogenesis"/>
</dbReference>
<evidence type="ECO:0000313" key="3">
    <source>
        <dbReference type="EMBL" id="CAL4780580.1"/>
    </source>
</evidence>
<feature type="compositionally biased region" description="Low complexity" evidence="1">
    <location>
        <begin position="192"/>
        <end position="207"/>
    </location>
</feature>
<accession>A0A9P1CLU8</accession>
<evidence type="ECO:0000256" key="1">
    <source>
        <dbReference type="SAM" id="MobiDB-lite"/>
    </source>
</evidence>
<dbReference type="EMBL" id="CAMXCT030001811">
    <property type="protein sequence ID" value="CAL4780580.1"/>
    <property type="molecule type" value="Genomic_DNA"/>
</dbReference>
<proteinExistence type="predicted"/>
<organism evidence="2">
    <name type="scientific">Cladocopium goreaui</name>
    <dbReference type="NCBI Taxonomy" id="2562237"/>
    <lineage>
        <taxon>Eukaryota</taxon>
        <taxon>Sar</taxon>
        <taxon>Alveolata</taxon>
        <taxon>Dinophyceae</taxon>
        <taxon>Suessiales</taxon>
        <taxon>Symbiodiniaceae</taxon>
        <taxon>Cladocopium</taxon>
    </lineage>
</organism>
<dbReference type="OrthoDB" id="10251727at2759"/>
<comment type="caution">
    <text evidence="2">The sequence shown here is derived from an EMBL/GenBank/DDBJ whole genome shotgun (WGS) entry which is preliminary data.</text>
</comment>
<dbReference type="Gene3D" id="3.40.50.790">
    <property type="match status" value="1"/>
</dbReference>
<dbReference type="Proteomes" id="UP001152797">
    <property type="component" value="Unassembled WGS sequence"/>
</dbReference>
<evidence type="ECO:0000313" key="2">
    <source>
        <dbReference type="EMBL" id="CAI3993268.1"/>
    </source>
</evidence>
<dbReference type="InterPro" id="IPR023674">
    <property type="entry name" value="Ribosomal_uL1-like"/>
</dbReference>
<reference evidence="2" key="1">
    <citation type="submission" date="2022-10" db="EMBL/GenBank/DDBJ databases">
        <authorList>
            <person name="Chen Y."/>
            <person name="Dougan E. K."/>
            <person name="Chan C."/>
            <person name="Rhodes N."/>
            <person name="Thang M."/>
        </authorList>
    </citation>
    <scope>NUCLEOTIDE SEQUENCE</scope>
</reference>
<dbReference type="Pfam" id="PF00687">
    <property type="entry name" value="Ribosomal_L1"/>
    <property type="match status" value="1"/>
</dbReference>
<dbReference type="EMBL" id="CAMXCT010001811">
    <property type="protein sequence ID" value="CAI3993268.1"/>
    <property type="molecule type" value="Genomic_DNA"/>
</dbReference>
<dbReference type="CDD" id="cd00403">
    <property type="entry name" value="Ribosomal_L1"/>
    <property type="match status" value="1"/>
</dbReference>
<dbReference type="EMBL" id="CAMXCT020001811">
    <property type="protein sequence ID" value="CAL1146643.1"/>
    <property type="molecule type" value="Genomic_DNA"/>
</dbReference>
<name>A0A9P1CLU8_9DINO</name>
<protein>
    <submittedName>
        <fullName evidence="3">Ribosome biogenesis protein C8F11.04 (U3 snoRNP-associated protein C8F11.04)</fullName>
    </submittedName>
</protein>